<dbReference type="PANTHER" id="PTHR43155">
    <property type="entry name" value="CYCLIC DI-GMP PHOSPHODIESTERASE PA4108-RELATED"/>
    <property type="match status" value="1"/>
</dbReference>
<gene>
    <name evidence="2" type="ORF">EV210_105273</name>
</gene>
<dbReference type="Proteomes" id="UP000295063">
    <property type="component" value="Unassembled WGS sequence"/>
</dbReference>
<feature type="domain" description="HD-GYP" evidence="1">
    <location>
        <begin position="212"/>
        <end position="408"/>
    </location>
</feature>
<dbReference type="RefSeq" id="WP_132079018.1">
    <property type="nucleotide sequence ID" value="NZ_DAMAKO010000003.1"/>
</dbReference>
<organism evidence="2 3">
    <name type="scientific">Anaerospora hongkongensis</name>
    <dbReference type="NCBI Taxonomy" id="244830"/>
    <lineage>
        <taxon>Bacteria</taxon>
        <taxon>Bacillati</taxon>
        <taxon>Bacillota</taxon>
        <taxon>Negativicutes</taxon>
        <taxon>Selenomonadales</taxon>
        <taxon>Sporomusaceae</taxon>
        <taxon>Anaerospora</taxon>
    </lineage>
</organism>
<keyword evidence="3" id="KW-1185">Reference proteome</keyword>
<dbReference type="Gene3D" id="1.10.3210.10">
    <property type="entry name" value="Hypothetical protein af1432"/>
    <property type="match status" value="2"/>
</dbReference>
<dbReference type="GO" id="GO:0016740">
    <property type="term" value="F:transferase activity"/>
    <property type="evidence" value="ECO:0007669"/>
    <property type="project" value="UniProtKB-KW"/>
</dbReference>
<dbReference type="NCBIfam" id="TIGR00277">
    <property type="entry name" value="HDIG"/>
    <property type="match status" value="1"/>
</dbReference>
<dbReference type="InterPro" id="IPR006675">
    <property type="entry name" value="HDIG_dom"/>
</dbReference>
<dbReference type="OrthoDB" id="9804747at2"/>
<evidence type="ECO:0000313" key="2">
    <source>
        <dbReference type="EMBL" id="TCL37833.1"/>
    </source>
</evidence>
<proteinExistence type="predicted"/>
<dbReference type="CDD" id="cd00077">
    <property type="entry name" value="HDc"/>
    <property type="match status" value="2"/>
</dbReference>
<protein>
    <submittedName>
        <fullName evidence="2">Putative nucleotidyltransferase with HDIG domain</fullName>
    </submittedName>
</protein>
<evidence type="ECO:0000259" key="1">
    <source>
        <dbReference type="PROSITE" id="PS51832"/>
    </source>
</evidence>
<dbReference type="EMBL" id="SLUI01000005">
    <property type="protein sequence ID" value="TCL37833.1"/>
    <property type="molecule type" value="Genomic_DNA"/>
</dbReference>
<dbReference type="InterPro" id="IPR003607">
    <property type="entry name" value="HD/PDEase_dom"/>
</dbReference>
<keyword evidence="2" id="KW-0808">Transferase</keyword>
<name>A0A4R1Q8E8_9FIRM</name>
<dbReference type="SUPFAM" id="SSF109604">
    <property type="entry name" value="HD-domain/PDEase-like"/>
    <property type="match status" value="2"/>
</dbReference>
<dbReference type="PANTHER" id="PTHR43155:SF1">
    <property type="entry name" value="3'3'-CGAMP-SPECIFIC PHOSPHODIESTERASE 1"/>
    <property type="match status" value="1"/>
</dbReference>
<feature type="domain" description="HD-GYP" evidence="1">
    <location>
        <begin position="3"/>
        <end position="193"/>
    </location>
</feature>
<reference evidence="2 3" key="1">
    <citation type="submission" date="2019-03" db="EMBL/GenBank/DDBJ databases">
        <title>Genomic Encyclopedia of Type Strains, Phase IV (KMG-IV): sequencing the most valuable type-strain genomes for metagenomic binning, comparative biology and taxonomic classification.</title>
        <authorList>
            <person name="Goeker M."/>
        </authorList>
    </citation>
    <scope>NUCLEOTIDE SEQUENCE [LARGE SCALE GENOMIC DNA]</scope>
    <source>
        <strain evidence="2 3">DSM 15969</strain>
    </source>
</reference>
<dbReference type="Pfam" id="PF13487">
    <property type="entry name" value="HD_5"/>
    <property type="match status" value="1"/>
</dbReference>
<dbReference type="InterPro" id="IPR037522">
    <property type="entry name" value="HD_GYP_dom"/>
</dbReference>
<dbReference type="InterPro" id="IPR006674">
    <property type="entry name" value="HD_domain"/>
</dbReference>
<accession>A0A4R1Q8E8</accession>
<dbReference type="SMART" id="SM00471">
    <property type="entry name" value="HDc"/>
    <property type="match status" value="2"/>
</dbReference>
<evidence type="ECO:0000313" key="3">
    <source>
        <dbReference type="Proteomes" id="UP000295063"/>
    </source>
</evidence>
<dbReference type="AlphaFoldDB" id="A0A4R1Q8E8"/>
<dbReference type="Pfam" id="PF01966">
    <property type="entry name" value="HD"/>
    <property type="match status" value="1"/>
</dbReference>
<dbReference type="PROSITE" id="PS51832">
    <property type="entry name" value="HD_GYP"/>
    <property type="match status" value="2"/>
</dbReference>
<comment type="caution">
    <text evidence="2">The sequence shown here is derived from an EMBL/GenBank/DDBJ whole genome shotgun (WGS) entry which is preliminary data.</text>
</comment>
<sequence length="413" mass="46860">MLFNIHPINLIKALSQALELSNGGLGRHHWRTAMIANRIAEYLGVEKQQRNLLVYAGLLHDLGAVSNWEEKHRIRNMELAQTNIYEHAEAGYLLLKDSKQLGPLAAIIRHHHDHWDGSSPYNLAGEDIPLFSRIINLADKVEAHLTEDNILEHYPAILAIIRKQSGSVFDPELVKALHDFGRRESFWLDLTNPHYYQNFFQSIDDYGRLPFQINDIIDVAEIFATIIDRTSRFTGAHSRSVATVAAYLAQARGYSQAEVKLMRVAGLFHDIGKLAIPNSILEKMGKLTDREFAIIKQHPYYTYRILEQIDGFQTIAEWAALHHETLDGSGYPFRVGEDSLHLGSRMVAVADVFTALSENRPYRQGLDLKEIENIMRGMVSNRKLDAAVVSDLFINSSELYAIMQQRAASYEAV</sequence>